<evidence type="ECO:0000256" key="1">
    <source>
        <dbReference type="ARBA" id="ARBA00008754"/>
    </source>
</evidence>
<comment type="similarity">
    <text evidence="1">Belongs to the LacAB/RpiB family.</text>
</comment>
<dbReference type="InterPro" id="IPR036569">
    <property type="entry name" value="RpiB_LacA_LacB_sf"/>
</dbReference>
<reference evidence="5 6" key="1">
    <citation type="submission" date="2018-03" db="EMBL/GenBank/DDBJ databases">
        <title>Phenotypic and genomic properties of Cyclonatronum proteinivorum gen. nov., sp. nov., a haloalkaliphilic bacteroidete from soda lakes possessing Na+-translocating rhodopsin.</title>
        <authorList>
            <person name="Toshchakov S.V."/>
            <person name="Korzhenkov A."/>
            <person name="Samarov N.I."/>
            <person name="Kublanov I.V."/>
            <person name="Muntyan M.S."/>
            <person name="Sorokin D.Y."/>
        </authorList>
    </citation>
    <scope>NUCLEOTIDE SEQUENCE [LARGE SCALE GENOMIC DNA]</scope>
    <source>
        <strain evidence="5 6">Omega</strain>
    </source>
</reference>
<dbReference type="RefSeq" id="WP_205730347.1">
    <property type="nucleotide sequence ID" value="NZ_CP027806.1"/>
</dbReference>
<dbReference type="InterPro" id="IPR003500">
    <property type="entry name" value="RpiB_LacA_LacB"/>
</dbReference>
<dbReference type="InterPro" id="IPR004785">
    <property type="entry name" value="RpiB"/>
</dbReference>
<dbReference type="Pfam" id="PF02502">
    <property type="entry name" value="LacAB_rpiB"/>
    <property type="match status" value="1"/>
</dbReference>
<evidence type="ECO:0000256" key="2">
    <source>
        <dbReference type="ARBA" id="ARBA00023235"/>
    </source>
</evidence>
<accession>A0A345UJ47</accession>
<feature type="binding site" evidence="4">
    <location>
        <position position="99"/>
    </location>
    <ligand>
        <name>D-ribulose 5-phosphate</name>
        <dbReference type="ChEBI" id="CHEBI:58121"/>
    </ligand>
</feature>
<evidence type="ECO:0000256" key="3">
    <source>
        <dbReference type="PIRSR" id="PIRSR005384-1"/>
    </source>
</evidence>
<feature type="binding site" evidence="4">
    <location>
        <position position="132"/>
    </location>
    <ligand>
        <name>D-ribulose 5-phosphate</name>
        <dbReference type="ChEBI" id="CHEBI:58121"/>
    </ligand>
</feature>
<organism evidence="5 6">
    <name type="scientific">Cyclonatronum proteinivorum</name>
    <dbReference type="NCBI Taxonomy" id="1457365"/>
    <lineage>
        <taxon>Bacteria</taxon>
        <taxon>Pseudomonadati</taxon>
        <taxon>Balneolota</taxon>
        <taxon>Balneolia</taxon>
        <taxon>Balneolales</taxon>
        <taxon>Cyclonatronaceae</taxon>
        <taxon>Cyclonatronum</taxon>
    </lineage>
</organism>
<proteinExistence type="inferred from homology"/>
<dbReference type="PIRSF" id="PIRSF005384">
    <property type="entry name" value="RpiB_LacA_B"/>
    <property type="match status" value="1"/>
</dbReference>
<dbReference type="GO" id="GO:0009052">
    <property type="term" value="P:pentose-phosphate shunt, non-oxidative branch"/>
    <property type="evidence" value="ECO:0007669"/>
    <property type="project" value="TreeGrafter"/>
</dbReference>
<dbReference type="SUPFAM" id="SSF89623">
    <property type="entry name" value="Ribose/Galactose isomerase RpiB/AlsB"/>
    <property type="match status" value="1"/>
</dbReference>
<dbReference type="PANTHER" id="PTHR30345">
    <property type="entry name" value="RIBOSE-5-PHOSPHATE ISOMERASE B"/>
    <property type="match status" value="1"/>
</dbReference>
<feature type="binding site" evidence="4">
    <location>
        <begin position="8"/>
        <end position="9"/>
    </location>
    <ligand>
        <name>D-ribulose 5-phosphate</name>
        <dbReference type="ChEBI" id="CHEBI:58121"/>
    </ligand>
</feature>
<dbReference type="GO" id="GO:0004751">
    <property type="term" value="F:ribose-5-phosphate isomerase activity"/>
    <property type="evidence" value="ECO:0007669"/>
    <property type="project" value="TreeGrafter"/>
</dbReference>
<feature type="active site" description="Proton acceptor" evidence="3">
    <location>
        <position position="65"/>
    </location>
</feature>
<dbReference type="EMBL" id="CP027806">
    <property type="protein sequence ID" value="AXJ00499.1"/>
    <property type="molecule type" value="Genomic_DNA"/>
</dbReference>
<feature type="active site" description="Proton donor" evidence="3">
    <location>
        <position position="98"/>
    </location>
</feature>
<gene>
    <name evidence="5" type="ORF">CYPRO_1236</name>
</gene>
<protein>
    <submittedName>
        <fullName evidence="5">Ribose 5-phosphate isomerase B</fullName>
    </submittedName>
</protein>
<dbReference type="NCBIfam" id="NF004051">
    <property type="entry name" value="PRK05571.1"/>
    <property type="match status" value="1"/>
</dbReference>
<dbReference type="Gene3D" id="3.40.1400.10">
    <property type="entry name" value="Sugar-phosphate isomerase, RpiB/LacA/LacB"/>
    <property type="match status" value="1"/>
</dbReference>
<feature type="binding site" evidence="4">
    <location>
        <begin position="66"/>
        <end position="70"/>
    </location>
    <ligand>
        <name>D-ribulose 5-phosphate</name>
        <dbReference type="ChEBI" id="CHEBI:58121"/>
    </ligand>
</feature>
<dbReference type="NCBIfam" id="TIGR01120">
    <property type="entry name" value="rpiB"/>
    <property type="match status" value="1"/>
</dbReference>
<name>A0A345UJ47_9BACT</name>
<dbReference type="AlphaFoldDB" id="A0A345UJ47"/>
<dbReference type="GO" id="GO:0019316">
    <property type="term" value="P:D-allose catabolic process"/>
    <property type="evidence" value="ECO:0007669"/>
    <property type="project" value="TreeGrafter"/>
</dbReference>
<evidence type="ECO:0000313" key="6">
    <source>
        <dbReference type="Proteomes" id="UP000254808"/>
    </source>
</evidence>
<dbReference type="NCBIfam" id="TIGR00689">
    <property type="entry name" value="rpiB_lacA_lacB"/>
    <property type="match status" value="1"/>
</dbReference>
<feature type="binding site" evidence="4">
    <location>
        <position position="136"/>
    </location>
    <ligand>
        <name>D-ribulose 5-phosphate</name>
        <dbReference type="ChEBI" id="CHEBI:58121"/>
    </ligand>
</feature>
<keyword evidence="6" id="KW-1185">Reference proteome</keyword>
<dbReference type="Proteomes" id="UP000254808">
    <property type="component" value="Chromosome"/>
</dbReference>
<sequence length="146" mass="15742">MIIPIASDHAGFEAKELAKKALEKLGHEPVDYGTHDKNSVDYPDFAKLVATAITDGEYACGILVCGSGQGMCMTANKFPQVRAALAWSPEIASLAAQHNKANILCLPGRFVSEEEINAIVEAWMSAEFEGGRHLNRISKITPPTSE</sequence>
<keyword evidence="2 5" id="KW-0413">Isomerase</keyword>
<dbReference type="KEGG" id="cprv:CYPRO_1236"/>
<evidence type="ECO:0000256" key="4">
    <source>
        <dbReference type="PIRSR" id="PIRSR005384-2"/>
    </source>
</evidence>
<dbReference type="PANTHER" id="PTHR30345:SF0">
    <property type="entry name" value="DNA DAMAGE-REPAIR_TOLERATION PROTEIN DRT102"/>
    <property type="match status" value="1"/>
</dbReference>
<feature type="binding site" evidence="4">
    <location>
        <position position="109"/>
    </location>
    <ligand>
        <name>D-ribulose 5-phosphate</name>
        <dbReference type="ChEBI" id="CHEBI:58121"/>
    </ligand>
</feature>
<evidence type="ECO:0000313" key="5">
    <source>
        <dbReference type="EMBL" id="AXJ00499.1"/>
    </source>
</evidence>